<dbReference type="Gene3D" id="3.90.1150.10">
    <property type="entry name" value="Aspartate Aminotransferase, domain 1"/>
    <property type="match status" value="1"/>
</dbReference>
<keyword evidence="3" id="KW-0663">Pyridoxal phosphate</keyword>
<evidence type="ECO:0000256" key="3">
    <source>
        <dbReference type="ARBA" id="ARBA00022898"/>
    </source>
</evidence>
<protein>
    <recommendedName>
        <fullName evidence="2">cysteine-S-conjugate beta-lyase</fullName>
        <ecNumber evidence="2">4.4.1.13</ecNumber>
    </recommendedName>
</protein>
<dbReference type="AlphaFoldDB" id="A0A5D4SYN3"/>
<proteinExistence type="inferred from homology"/>
<dbReference type="GO" id="GO:0030170">
    <property type="term" value="F:pyridoxal phosphate binding"/>
    <property type="evidence" value="ECO:0007669"/>
    <property type="project" value="InterPro"/>
</dbReference>
<comment type="cofactor">
    <cofactor evidence="1">
        <name>pyridoxal 5'-phosphate</name>
        <dbReference type="ChEBI" id="CHEBI:597326"/>
    </cofactor>
</comment>
<dbReference type="InterPro" id="IPR027619">
    <property type="entry name" value="C-S_lyase_PatB-like"/>
</dbReference>
<dbReference type="Proteomes" id="UP000322524">
    <property type="component" value="Unassembled WGS sequence"/>
</dbReference>
<organism evidence="7 8">
    <name type="scientific">Sutcliffiella horikoshii</name>
    <dbReference type="NCBI Taxonomy" id="79883"/>
    <lineage>
        <taxon>Bacteria</taxon>
        <taxon>Bacillati</taxon>
        <taxon>Bacillota</taxon>
        <taxon>Bacilli</taxon>
        <taxon>Bacillales</taxon>
        <taxon>Bacillaceae</taxon>
        <taxon>Sutcliffiella</taxon>
    </lineage>
</organism>
<feature type="domain" description="Aminotransferase class I/classII large" evidence="6">
    <location>
        <begin position="37"/>
        <end position="381"/>
    </location>
</feature>
<dbReference type="RefSeq" id="WP_148989270.1">
    <property type="nucleotide sequence ID" value="NZ_VTEV01000006.1"/>
</dbReference>
<dbReference type="EMBL" id="VTEV01000006">
    <property type="protein sequence ID" value="TYS67124.1"/>
    <property type="molecule type" value="Genomic_DNA"/>
</dbReference>
<evidence type="ECO:0000256" key="5">
    <source>
        <dbReference type="ARBA" id="ARBA00037974"/>
    </source>
</evidence>
<comment type="similarity">
    <text evidence="5">Belongs to the class-II pyridoxal-phosphate-dependent aminotransferase family. MalY/PatB cystathionine beta-lyase subfamily.</text>
</comment>
<dbReference type="InterPro" id="IPR051798">
    <property type="entry name" value="Class-II_PLP-Dep_Aminotrans"/>
</dbReference>
<dbReference type="GO" id="GO:0008483">
    <property type="term" value="F:transaminase activity"/>
    <property type="evidence" value="ECO:0007669"/>
    <property type="project" value="UniProtKB-KW"/>
</dbReference>
<evidence type="ECO:0000256" key="1">
    <source>
        <dbReference type="ARBA" id="ARBA00001933"/>
    </source>
</evidence>
<evidence type="ECO:0000256" key="4">
    <source>
        <dbReference type="ARBA" id="ARBA00023239"/>
    </source>
</evidence>
<dbReference type="OrthoDB" id="9802872at2"/>
<evidence type="ECO:0000313" key="8">
    <source>
        <dbReference type="Proteomes" id="UP000322524"/>
    </source>
</evidence>
<keyword evidence="7" id="KW-0032">Aminotransferase</keyword>
<dbReference type="EC" id="4.4.1.13" evidence="2"/>
<evidence type="ECO:0000313" key="7">
    <source>
        <dbReference type="EMBL" id="TYS67124.1"/>
    </source>
</evidence>
<dbReference type="GO" id="GO:0047804">
    <property type="term" value="F:cysteine-S-conjugate beta-lyase activity"/>
    <property type="evidence" value="ECO:0007669"/>
    <property type="project" value="UniProtKB-EC"/>
</dbReference>
<comment type="caution">
    <text evidence="7">The sequence shown here is derived from an EMBL/GenBank/DDBJ whole genome shotgun (WGS) entry which is preliminary data.</text>
</comment>
<dbReference type="InterPro" id="IPR015422">
    <property type="entry name" value="PyrdxlP-dep_Trfase_small"/>
</dbReference>
<dbReference type="NCBIfam" id="TIGR04350">
    <property type="entry name" value="C_S_lyase_PatB"/>
    <property type="match status" value="1"/>
</dbReference>
<dbReference type="Pfam" id="PF00155">
    <property type="entry name" value="Aminotran_1_2"/>
    <property type="match status" value="1"/>
</dbReference>
<evidence type="ECO:0000256" key="2">
    <source>
        <dbReference type="ARBA" id="ARBA00012224"/>
    </source>
</evidence>
<dbReference type="PANTHER" id="PTHR43525">
    <property type="entry name" value="PROTEIN MALY"/>
    <property type="match status" value="1"/>
</dbReference>
<sequence>MKTYDFNEHISRKNTSSIKWDETARVFGSSDVLPMWVADMDFQAPKEVTQAIMDKAQHGIYGYTSISPSVHDAVVSWFQKQHNWKLKQEWLTYISGVVPALSATIQTFSNPGDKVIVFSPVYYPFYDMVTNNDRKLITSPMEYRDGRYHMDLQHFEEQLDSDVKLLLLCNPHNPGGTVWSRMELEKLGKICVKHQVIIVSDDIHADLAFNNHTYYPIASISEDIATQTVTCISPTKTFNIAGLQAAAMVTANQSLREELEFFLKRQGHFLLNMLGVSAMEAAYRHGKPWLDEVLHYIEANMDYAVDYIHKEIPNVSASKPDGTYLLWIDCSNLRLGEEELKRRLLHKGKLALESGSKFGKEGNGFLRMNVACTRATLQEGLLRLKTALS</sequence>
<dbReference type="Gene3D" id="3.40.640.10">
    <property type="entry name" value="Type I PLP-dependent aspartate aminotransferase-like (Major domain)"/>
    <property type="match status" value="1"/>
</dbReference>
<gene>
    <name evidence="7" type="ORF">FZC76_16505</name>
</gene>
<name>A0A5D4SYN3_9BACI</name>
<dbReference type="PANTHER" id="PTHR43525:SF1">
    <property type="entry name" value="PROTEIN MALY"/>
    <property type="match status" value="1"/>
</dbReference>
<accession>A0A5D4SYN3</accession>
<dbReference type="InterPro" id="IPR004839">
    <property type="entry name" value="Aminotransferase_I/II_large"/>
</dbReference>
<dbReference type="InterPro" id="IPR015424">
    <property type="entry name" value="PyrdxlP-dep_Trfase"/>
</dbReference>
<evidence type="ECO:0000259" key="6">
    <source>
        <dbReference type="Pfam" id="PF00155"/>
    </source>
</evidence>
<dbReference type="CDD" id="cd00609">
    <property type="entry name" value="AAT_like"/>
    <property type="match status" value="1"/>
</dbReference>
<dbReference type="InterPro" id="IPR015421">
    <property type="entry name" value="PyrdxlP-dep_Trfase_major"/>
</dbReference>
<reference evidence="7 8" key="1">
    <citation type="submission" date="2019-08" db="EMBL/GenBank/DDBJ databases">
        <title>Bacillus genomes from the desert of Cuatro Cienegas, Coahuila.</title>
        <authorList>
            <person name="Olmedo-Alvarez G."/>
        </authorList>
    </citation>
    <scope>NUCLEOTIDE SEQUENCE [LARGE SCALE GENOMIC DNA]</scope>
    <source>
        <strain evidence="7 8">CH28_1T</strain>
    </source>
</reference>
<keyword evidence="7" id="KW-0808">Transferase</keyword>
<keyword evidence="4" id="KW-0456">Lyase</keyword>
<dbReference type="SUPFAM" id="SSF53383">
    <property type="entry name" value="PLP-dependent transferases"/>
    <property type="match status" value="1"/>
</dbReference>